<evidence type="ECO:0000259" key="1">
    <source>
        <dbReference type="PROSITE" id="PS50883"/>
    </source>
</evidence>
<dbReference type="GO" id="GO:0071111">
    <property type="term" value="F:cyclic-guanylate-specific phosphodiesterase activity"/>
    <property type="evidence" value="ECO:0007669"/>
    <property type="project" value="InterPro"/>
</dbReference>
<dbReference type="PROSITE" id="PS50887">
    <property type="entry name" value="GGDEF"/>
    <property type="match status" value="1"/>
</dbReference>
<dbReference type="PANTHER" id="PTHR33121">
    <property type="entry name" value="CYCLIC DI-GMP PHOSPHODIESTERASE PDEF"/>
    <property type="match status" value="1"/>
</dbReference>
<dbReference type="InterPro" id="IPR029787">
    <property type="entry name" value="Nucleotide_cyclase"/>
</dbReference>
<dbReference type="AlphaFoldDB" id="A0A1H3QZ76"/>
<evidence type="ECO:0000259" key="2">
    <source>
        <dbReference type="PROSITE" id="PS50887"/>
    </source>
</evidence>
<dbReference type="NCBIfam" id="TIGR00254">
    <property type="entry name" value="GGDEF"/>
    <property type="match status" value="1"/>
</dbReference>
<dbReference type="EMBL" id="FNPX01000007">
    <property type="protein sequence ID" value="SDZ18854.1"/>
    <property type="molecule type" value="Genomic_DNA"/>
</dbReference>
<accession>A0A1H3QZ76</accession>
<reference evidence="4" key="1">
    <citation type="submission" date="2016-10" db="EMBL/GenBank/DDBJ databases">
        <authorList>
            <person name="Varghese N."/>
            <person name="Submissions S."/>
        </authorList>
    </citation>
    <scope>NUCLEOTIDE SEQUENCE [LARGE SCALE GENOMIC DNA]</scope>
    <source>
        <strain evidence="4">DSM 100420</strain>
    </source>
</reference>
<feature type="domain" description="EAL" evidence="1">
    <location>
        <begin position="187"/>
        <end position="436"/>
    </location>
</feature>
<dbReference type="InterPro" id="IPR035919">
    <property type="entry name" value="EAL_sf"/>
</dbReference>
<proteinExistence type="predicted"/>
<dbReference type="Pfam" id="PF00990">
    <property type="entry name" value="GGDEF"/>
    <property type="match status" value="1"/>
</dbReference>
<dbReference type="CDD" id="cd01949">
    <property type="entry name" value="GGDEF"/>
    <property type="match status" value="1"/>
</dbReference>
<dbReference type="InterPro" id="IPR043128">
    <property type="entry name" value="Rev_trsase/Diguanyl_cyclase"/>
</dbReference>
<keyword evidence="4" id="KW-1185">Reference proteome</keyword>
<dbReference type="Proteomes" id="UP000198914">
    <property type="component" value="Unassembled WGS sequence"/>
</dbReference>
<dbReference type="SMART" id="SM00267">
    <property type="entry name" value="GGDEF"/>
    <property type="match status" value="1"/>
</dbReference>
<dbReference type="Gene3D" id="3.30.70.270">
    <property type="match status" value="1"/>
</dbReference>
<name>A0A1H3QZ76_9RHOB</name>
<dbReference type="STRING" id="1244108.SAMN05444004_10789"/>
<dbReference type="InterPro" id="IPR050706">
    <property type="entry name" value="Cyclic-di-GMP_PDE-like"/>
</dbReference>
<dbReference type="PANTHER" id="PTHR33121:SF70">
    <property type="entry name" value="SIGNALING PROTEIN YKOW"/>
    <property type="match status" value="1"/>
</dbReference>
<feature type="domain" description="GGDEF" evidence="2">
    <location>
        <begin position="49"/>
        <end position="181"/>
    </location>
</feature>
<dbReference type="SUPFAM" id="SSF141868">
    <property type="entry name" value="EAL domain-like"/>
    <property type="match status" value="1"/>
</dbReference>
<sequence>METIALISFPFALILGMGIGWVWRGSRGPAAPTSTPSRSLATKPVPDSTGSTLALFDLDDLAGVNRQHDFDTGDRLLNAVADVLQRSLQPSATLERLESGRFLVRSRGTCLEDAAVEAERLRQIAACVQVQGTTGSVTRMLTVGVVAVSANESRARAILRADVALTNAKRAGGNQTQTVLKQPTPSVVPSRAVLAEAVRTRALEYHVQPIVRLADRQTVGVESLLRWNRPDGTIEGPAGFLDTLNRLPEAGVDVLPELAIAAARPFVEGPSPIYATFNITGAVLDGQGSPACCWLNKVLDALPPENLIVEIVETAIIVAPERAADMIERMRARGVRIALDDFGSGLSNLERLRRYPVDILKIDRAFVSGIGTTGREEAILHALVSLSREMDINLITEGIETEEQVQTLMDIGVQYGQGYHLGRPGPAMDWANRLTR</sequence>
<dbReference type="OrthoDB" id="9814202at2"/>
<dbReference type="Gene3D" id="3.20.20.450">
    <property type="entry name" value="EAL domain"/>
    <property type="match status" value="1"/>
</dbReference>
<dbReference type="Pfam" id="PF00563">
    <property type="entry name" value="EAL"/>
    <property type="match status" value="1"/>
</dbReference>
<dbReference type="SMART" id="SM00052">
    <property type="entry name" value="EAL"/>
    <property type="match status" value="1"/>
</dbReference>
<dbReference type="InterPro" id="IPR001633">
    <property type="entry name" value="EAL_dom"/>
</dbReference>
<gene>
    <name evidence="3" type="ORF">SAMN05444004_10789</name>
</gene>
<dbReference type="SUPFAM" id="SSF55073">
    <property type="entry name" value="Nucleotide cyclase"/>
    <property type="match status" value="1"/>
</dbReference>
<dbReference type="PROSITE" id="PS50883">
    <property type="entry name" value="EAL"/>
    <property type="match status" value="1"/>
</dbReference>
<evidence type="ECO:0000313" key="4">
    <source>
        <dbReference type="Proteomes" id="UP000198914"/>
    </source>
</evidence>
<organism evidence="3 4">
    <name type="scientific">Jannaschia faecimaris</name>
    <dbReference type="NCBI Taxonomy" id="1244108"/>
    <lineage>
        <taxon>Bacteria</taxon>
        <taxon>Pseudomonadati</taxon>
        <taxon>Pseudomonadota</taxon>
        <taxon>Alphaproteobacteria</taxon>
        <taxon>Rhodobacterales</taxon>
        <taxon>Roseobacteraceae</taxon>
        <taxon>Jannaschia</taxon>
    </lineage>
</organism>
<dbReference type="InterPro" id="IPR000160">
    <property type="entry name" value="GGDEF_dom"/>
</dbReference>
<evidence type="ECO:0000313" key="3">
    <source>
        <dbReference type="EMBL" id="SDZ18854.1"/>
    </source>
</evidence>
<protein>
    <submittedName>
        <fullName evidence="3">Diguanylate cyclase (GGDEF) domain-containing protein</fullName>
    </submittedName>
</protein>
<dbReference type="CDD" id="cd01948">
    <property type="entry name" value="EAL"/>
    <property type="match status" value="1"/>
</dbReference>